<feature type="compositionally biased region" description="Polar residues" evidence="1">
    <location>
        <begin position="299"/>
        <end position="308"/>
    </location>
</feature>
<keyword evidence="4" id="KW-1185">Reference proteome</keyword>
<proteinExistence type="predicted"/>
<feature type="compositionally biased region" description="Basic and acidic residues" evidence="1">
    <location>
        <begin position="471"/>
        <end position="497"/>
    </location>
</feature>
<sequence length="845" mass="91032">MGGADDWYIRLAVVGGSPDLPEKEYSLSQCLFDTRGLWGDHPLKGHSPRPDPKVGPVPGGVILGRLSSSTKGDRGNSESKGGVQGFPSPIVSRAHARLTVSSEGKLFVTDLESMHGTVIEPMGNEKAIPVPPKWPTQLIHGDILCLGRSVQALETTHKPVRLRISFRYPAAGALNIRGRRDLSTSTGYAAHPATLDDERHIWDLMNHSTMVSDKGAVSLVKDGKTVEVIEVHSASPSPSPSLSSPGDFAARPSFVEQRSMDEFHEAKRKVYKVPHSVLYPDSDDEEDLPRGRCSEERAQSNMTLASSRGSRHATYSPDHVRIVPPTASRVGAHSKENSLRPTPERQEGGATSPTTILSAPHIGRAEPSSASPRAMVHHGDETVAASVESPSGLATFLEMTNGNFLDLPAAISYWCGDEDLDAHSSWKGPDKDRHEGDKAAPRNAVGSDYDHKRDEKDPDQWSSDRPTGSGYDEREGLALKDDHYVQNGSEYHEHDGLSENIGYVDDDGPDSDNGDVAQSASQTVIHSKDVDFDDDDQDLDDDDQDLEPSDFLHSVDYENAGDSDDGGDSEHSSDGEHSMQCTDEKDDESSIDEDSDGGESLSERSAPDSPPHGDVRPSKGSAWQGTHRKPLDDASEPSSPPSSQSDYGRWYSYSTDHEEEKDDHQSFMLTPPIKQEIKDIVAVEVTEMTDDEIDQGDDEAPEVLPIERNSAPKPLFAASTSAASVTEVKPPPEQDDVIADAAESIIVHVDSPSSQEPALVPPSPSSSNVSSDGPLTPPQAARTLKRKLPAEFDEDSVHAVPADKSAKTADQEEPRAGMARTLGLVALGMAIGSVSTIAGLMQLAD</sequence>
<feature type="compositionally biased region" description="Basic and acidic residues" evidence="1">
    <location>
        <begin position="288"/>
        <end position="298"/>
    </location>
</feature>
<feature type="compositionally biased region" description="Basic and acidic residues" evidence="1">
    <location>
        <begin position="601"/>
        <end position="617"/>
    </location>
</feature>
<dbReference type="CDD" id="cd00060">
    <property type="entry name" value="FHA"/>
    <property type="match status" value="1"/>
</dbReference>
<feature type="domain" description="FHA" evidence="2">
    <location>
        <begin position="61"/>
        <end position="120"/>
    </location>
</feature>
<feature type="compositionally biased region" description="Basic and acidic residues" evidence="1">
    <location>
        <begin position="655"/>
        <end position="665"/>
    </location>
</feature>
<evidence type="ECO:0000256" key="1">
    <source>
        <dbReference type="SAM" id="MobiDB-lite"/>
    </source>
</evidence>
<dbReference type="InterPro" id="IPR008984">
    <property type="entry name" value="SMAD_FHA_dom_sf"/>
</dbReference>
<feature type="region of interest" description="Disordered" evidence="1">
    <location>
        <begin position="42"/>
        <end position="88"/>
    </location>
</feature>
<dbReference type="Gene3D" id="2.60.200.20">
    <property type="match status" value="1"/>
</dbReference>
<feature type="compositionally biased region" description="Basic and acidic residues" evidence="1">
    <location>
        <begin position="448"/>
        <end position="459"/>
    </location>
</feature>
<feature type="compositionally biased region" description="Basic and acidic residues" evidence="1">
    <location>
        <begin position="426"/>
        <end position="440"/>
    </location>
</feature>
<comment type="caution">
    <text evidence="3">The sequence shown here is derived from an EMBL/GenBank/DDBJ whole genome shotgun (WGS) entry which is preliminary data.</text>
</comment>
<feature type="compositionally biased region" description="Basic and acidic residues" evidence="1">
    <location>
        <begin position="804"/>
        <end position="815"/>
    </location>
</feature>
<feature type="compositionally biased region" description="Basic and acidic residues" evidence="1">
    <location>
        <begin position="333"/>
        <end position="347"/>
    </location>
</feature>
<accession>A0AAD9FMJ7</accession>
<feature type="region of interest" description="Disordered" evidence="1">
    <location>
        <begin position="707"/>
        <end position="816"/>
    </location>
</feature>
<reference evidence="3" key="1">
    <citation type="submission" date="2023-02" db="EMBL/GenBank/DDBJ databases">
        <title>Identification and recombinant expression of a fungal hydrolase from Papiliotrema laurentii that hydrolyzes apple cutin and clears colloidal polyester polyurethane.</title>
        <authorList>
            <consortium name="DOE Joint Genome Institute"/>
            <person name="Roman V.A."/>
            <person name="Bojanowski C."/>
            <person name="Crable B.R."/>
            <person name="Wagner D.N."/>
            <person name="Hung C.S."/>
            <person name="Nadeau L.J."/>
            <person name="Schratz L."/>
            <person name="Haridas S."/>
            <person name="Pangilinan J."/>
            <person name="Lipzen A."/>
            <person name="Na H."/>
            <person name="Yan M."/>
            <person name="Ng V."/>
            <person name="Grigoriev I.V."/>
            <person name="Spatafora J.W."/>
            <person name="Barlow D."/>
            <person name="Biffinger J."/>
            <person name="Kelley-Loughnane N."/>
            <person name="Varaljay V.A."/>
            <person name="Crookes-Goodson W.J."/>
        </authorList>
    </citation>
    <scope>NUCLEOTIDE SEQUENCE</scope>
    <source>
        <strain evidence="3">5307AH</strain>
    </source>
</reference>
<evidence type="ECO:0000259" key="2">
    <source>
        <dbReference type="PROSITE" id="PS50006"/>
    </source>
</evidence>
<gene>
    <name evidence="3" type="ORF">DB88DRAFT_497005</name>
</gene>
<feature type="region of interest" description="Disordered" evidence="1">
    <location>
        <begin position="278"/>
        <end position="375"/>
    </location>
</feature>
<name>A0AAD9FMJ7_PAPLA</name>
<protein>
    <recommendedName>
        <fullName evidence="2">FHA domain-containing protein</fullName>
    </recommendedName>
</protein>
<dbReference type="EMBL" id="JAODAN010000009">
    <property type="protein sequence ID" value="KAK1922064.1"/>
    <property type="molecule type" value="Genomic_DNA"/>
</dbReference>
<feature type="region of interest" description="Disordered" evidence="1">
    <location>
        <begin position="426"/>
        <end position="667"/>
    </location>
</feature>
<evidence type="ECO:0000313" key="3">
    <source>
        <dbReference type="EMBL" id="KAK1922064.1"/>
    </source>
</evidence>
<feature type="compositionally biased region" description="Basic and acidic residues" evidence="1">
    <location>
        <begin position="568"/>
        <end position="577"/>
    </location>
</feature>
<organism evidence="3 4">
    <name type="scientific">Papiliotrema laurentii</name>
    <name type="common">Cryptococcus laurentii</name>
    <dbReference type="NCBI Taxonomy" id="5418"/>
    <lineage>
        <taxon>Eukaryota</taxon>
        <taxon>Fungi</taxon>
        <taxon>Dikarya</taxon>
        <taxon>Basidiomycota</taxon>
        <taxon>Agaricomycotina</taxon>
        <taxon>Tremellomycetes</taxon>
        <taxon>Tremellales</taxon>
        <taxon>Rhynchogastremaceae</taxon>
        <taxon>Papiliotrema</taxon>
    </lineage>
</organism>
<dbReference type="Pfam" id="PF00498">
    <property type="entry name" value="FHA"/>
    <property type="match status" value="1"/>
</dbReference>
<dbReference type="SUPFAM" id="SSF49879">
    <property type="entry name" value="SMAD/FHA domain"/>
    <property type="match status" value="1"/>
</dbReference>
<feature type="compositionally biased region" description="Acidic residues" evidence="1">
    <location>
        <begin position="531"/>
        <end position="548"/>
    </location>
</feature>
<dbReference type="PROSITE" id="PS50006">
    <property type="entry name" value="FHA_DOMAIN"/>
    <property type="match status" value="1"/>
</dbReference>
<feature type="compositionally biased region" description="Acidic residues" evidence="1">
    <location>
        <begin position="584"/>
        <end position="597"/>
    </location>
</feature>
<feature type="compositionally biased region" description="Acidic residues" evidence="1">
    <location>
        <begin position="504"/>
        <end position="513"/>
    </location>
</feature>
<evidence type="ECO:0000313" key="4">
    <source>
        <dbReference type="Proteomes" id="UP001182556"/>
    </source>
</evidence>
<dbReference type="Proteomes" id="UP001182556">
    <property type="component" value="Unassembled WGS sequence"/>
</dbReference>
<dbReference type="InterPro" id="IPR000253">
    <property type="entry name" value="FHA_dom"/>
</dbReference>
<feature type="compositionally biased region" description="Polar residues" evidence="1">
    <location>
        <begin position="516"/>
        <end position="525"/>
    </location>
</feature>
<dbReference type="AlphaFoldDB" id="A0AAD9FMJ7"/>